<protein>
    <submittedName>
        <fullName evidence="2">Uncharacterized protein</fullName>
    </submittedName>
</protein>
<feature type="region of interest" description="Disordered" evidence="1">
    <location>
        <begin position="26"/>
        <end position="100"/>
    </location>
</feature>
<feature type="region of interest" description="Disordered" evidence="1">
    <location>
        <begin position="805"/>
        <end position="855"/>
    </location>
</feature>
<dbReference type="Proteomes" id="UP001150925">
    <property type="component" value="Unassembled WGS sequence"/>
</dbReference>
<feature type="compositionally biased region" description="Polar residues" evidence="1">
    <location>
        <begin position="840"/>
        <end position="854"/>
    </location>
</feature>
<feature type="region of interest" description="Disordered" evidence="1">
    <location>
        <begin position="379"/>
        <end position="490"/>
    </location>
</feature>
<feature type="region of interest" description="Disordered" evidence="1">
    <location>
        <begin position="683"/>
        <end position="706"/>
    </location>
</feature>
<reference evidence="2" key="1">
    <citation type="submission" date="2022-07" db="EMBL/GenBank/DDBJ databases">
        <title>Phylogenomic reconstructions and comparative analyses of Kickxellomycotina fungi.</title>
        <authorList>
            <person name="Reynolds N.K."/>
            <person name="Stajich J.E."/>
            <person name="Barry K."/>
            <person name="Grigoriev I.V."/>
            <person name="Crous P."/>
            <person name="Smith M.E."/>
        </authorList>
    </citation>
    <scope>NUCLEOTIDE SEQUENCE</scope>
    <source>
        <strain evidence="2">RSA 1196</strain>
    </source>
</reference>
<evidence type="ECO:0000256" key="1">
    <source>
        <dbReference type="SAM" id="MobiDB-lite"/>
    </source>
</evidence>
<feature type="compositionally biased region" description="Polar residues" evidence="1">
    <location>
        <begin position="26"/>
        <end position="45"/>
    </location>
</feature>
<dbReference type="AlphaFoldDB" id="A0A9W8AYK2"/>
<dbReference type="EMBL" id="JANBPY010000017">
    <property type="protein sequence ID" value="KAJ1969867.1"/>
    <property type="molecule type" value="Genomic_DNA"/>
</dbReference>
<comment type="caution">
    <text evidence="2">The sequence shown here is derived from an EMBL/GenBank/DDBJ whole genome shotgun (WGS) entry which is preliminary data.</text>
</comment>
<feature type="compositionally biased region" description="Low complexity" evidence="1">
    <location>
        <begin position="594"/>
        <end position="612"/>
    </location>
</feature>
<proteinExistence type="predicted"/>
<feature type="region of interest" description="Disordered" evidence="1">
    <location>
        <begin position="520"/>
        <end position="627"/>
    </location>
</feature>
<organism evidence="2 3">
    <name type="scientific">Dispira parvispora</name>
    <dbReference type="NCBI Taxonomy" id="1520584"/>
    <lineage>
        <taxon>Eukaryota</taxon>
        <taxon>Fungi</taxon>
        <taxon>Fungi incertae sedis</taxon>
        <taxon>Zoopagomycota</taxon>
        <taxon>Kickxellomycotina</taxon>
        <taxon>Dimargaritomycetes</taxon>
        <taxon>Dimargaritales</taxon>
        <taxon>Dimargaritaceae</taxon>
        <taxon>Dispira</taxon>
    </lineage>
</organism>
<sequence>MASNTPELYDDTLSTLCFIYQDYTTAQSRRRNSNSSEPDNAPTNEPTHEAKRRRTDTGHTVPTDPRLALISPKHQVSTPPTRDSSPLSPEDRKQRAKKNFQEKVHLMPVDRDSGMAQLCSTVVTQSTMFVDETFRKELLDFIQLEEGVDIDSQRFPVLAKSYQWFIEVIRLEASQISSNKAGSVFLSVKVQQRRAVTVFLSQDIINTLQPRFASIYNRYFTDSQRSFVQKTTGYIWRIGRPIESSSMVPPKTPTDQKRPHISSGLNSPALLTESPSSDQGNPKARLVLPAKSFRSPSPLPVKSTESPQVDPVNEEVMLSGTQHQFSPNIVTEYRPGDKARTPTPVRMRRTLSHTPSGTTPDQPIRSKINLSQLHLHKPGALPIASSPTEKEYRDPPPLSSSTEEIRNSSSPTQRSMAAPKFTYNHPNSAVIPTVKSSPTASASLTQRASHSPDSATKSPRHSLSSPWSPQGVVHENSENYPSLSEPHLPTAAGSVMKNQAEVITSAPPNALHTSVTVPLADSSSSAMPSKYLTSHPVLPKLQPRPSAPMDGQPSLPTESRGSDHQAKHSPMASKGPGGSASGAHPGTIERSRSLHPSPSFPSTPTFAPHTPTLGTTQGQAPIPSYPWVPSSPQIQELLRRFPPGIIIHDVTQFVRYGMPTPPSRVPFTVARLAHGMGLVPITNNPPPSGSPANLPHHPTSHSPTQEHVHMPARAGVVKGPHVSQGMYPRSNMHPFSPSGNSHTPPVPGASTASTLGMQIPSPLPVMTSGDNIRPQTNVATSMNPADLMKLQMSVLKNTPIAITRTTNASSTPSPSPSVHPQPQTQSHGSPPVTITRAHTMGNTVPQTTSPTSAPVESIHRSLLSLRDALTFKLAAQEQQTQAQFRQLDERLTRLEQLMLKLLSST</sequence>
<feature type="region of interest" description="Disordered" evidence="1">
    <location>
        <begin position="332"/>
        <end position="364"/>
    </location>
</feature>
<keyword evidence="3" id="KW-1185">Reference proteome</keyword>
<feature type="compositionally biased region" description="Basic and acidic residues" evidence="1">
    <location>
        <begin position="89"/>
        <end position="100"/>
    </location>
</feature>
<evidence type="ECO:0000313" key="2">
    <source>
        <dbReference type="EMBL" id="KAJ1969867.1"/>
    </source>
</evidence>
<name>A0A9W8AYK2_9FUNG</name>
<feature type="compositionally biased region" description="Polar residues" evidence="1">
    <location>
        <begin position="434"/>
        <end position="468"/>
    </location>
</feature>
<dbReference type="OrthoDB" id="5679474at2759"/>
<feature type="region of interest" description="Disordered" evidence="1">
    <location>
        <begin position="245"/>
        <end position="283"/>
    </location>
</feature>
<feature type="compositionally biased region" description="Low complexity" evidence="1">
    <location>
        <begin position="399"/>
        <end position="410"/>
    </location>
</feature>
<feature type="compositionally biased region" description="Polar residues" evidence="1">
    <location>
        <begin position="352"/>
        <end position="361"/>
    </location>
</feature>
<evidence type="ECO:0000313" key="3">
    <source>
        <dbReference type="Proteomes" id="UP001150925"/>
    </source>
</evidence>
<feature type="compositionally biased region" description="Polar residues" evidence="1">
    <location>
        <begin position="74"/>
        <end position="87"/>
    </location>
</feature>
<accession>A0A9W8AYK2</accession>
<gene>
    <name evidence="2" type="ORF">IWQ62_000344</name>
</gene>